<dbReference type="Gene3D" id="3.10.450.160">
    <property type="entry name" value="inner membrane protein cigr"/>
    <property type="match status" value="1"/>
</dbReference>
<gene>
    <name evidence="2" type="ORF">C8J25_101948</name>
</gene>
<evidence type="ECO:0000313" key="3">
    <source>
        <dbReference type="Proteomes" id="UP000244013"/>
    </source>
</evidence>
<accession>A0A2T5UD65</accession>
<sequence>MKTFILSALAATLVASPLLAAAPAEAQQRREVTTVRHNDNGRTVVTKRTVVRTPQYRNWRAGQRFDRRQAQNYRVITTYRNYRLAPPPRAHQWVRSGRDAILIDGRGNVMQVRGGAFR</sequence>
<protein>
    <submittedName>
        <fullName evidence="2">Ni/Co efflux regulator RcnB</fullName>
    </submittedName>
</protein>
<dbReference type="AlphaFoldDB" id="A0A2T5UD65"/>
<comment type="caution">
    <text evidence="2">The sequence shown here is derived from an EMBL/GenBank/DDBJ whole genome shotgun (WGS) entry which is preliminary data.</text>
</comment>
<organism evidence="2 3">
    <name type="scientific">Sphingomonas faeni</name>
    <dbReference type="NCBI Taxonomy" id="185950"/>
    <lineage>
        <taxon>Bacteria</taxon>
        <taxon>Pseudomonadati</taxon>
        <taxon>Pseudomonadota</taxon>
        <taxon>Alphaproteobacteria</taxon>
        <taxon>Sphingomonadales</taxon>
        <taxon>Sphingomonadaceae</taxon>
        <taxon>Sphingomonas</taxon>
    </lineage>
</organism>
<dbReference type="GeneID" id="91005000"/>
<dbReference type="InterPro" id="IPR024572">
    <property type="entry name" value="RcnB"/>
</dbReference>
<evidence type="ECO:0000256" key="1">
    <source>
        <dbReference type="SAM" id="SignalP"/>
    </source>
</evidence>
<dbReference type="RefSeq" id="WP_107952717.1">
    <property type="nucleotide sequence ID" value="NZ_QAYE01000001.1"/>
</dbReference>
<name>A0A2T5UD65_9SPHN</name>
<proteinExistence type="predicted"/>
<dbReference type="OrthoDB" id="9808839at2"/>
<feature type="signal peptide" evidence="1">
    <location>
        <begin position="1"/>
        <end position="20"/>
    </location>
</feature>
<keyword evidence="1" id="KW-0732">Signal</keyword>
<evidence type="ECO:0000313" key="2">
    <source>
        <dbReference type="EMBL" id="PTW49438.1"/>
    </source>
</evidence>
<feature type="chain" id="PRO_5015700471" evidence="1">
    <location>
        <begin position="21"/>
        <end position="118"/>
    </location>
</feature>
<dbReference type="Pfam" id="PF11776">
    <property type="entry name" value="RcnB"/>
    <property type="match status" value="1"/>
</dbReference>
<reference evidence="2 3" key="1">
    <citation type="submission" date="2018-04" db="EMBL/GenBank/DDBJ databases">
        <title>Genomic Encyclopedia of Type Strains, Phase III (KMG-III): the genomes of soil and plant-associated and newly described type strains.</title>
        <authorList>
            <person name="Whitman W."/>
        </authorList>
    </citation>
    <scope>NUCLEOTIDE SEQUENCE [LARGE SCALE GENOMIC DNA]</scope>
    <source>
        <strain evidence="2 3">MA-olki</strain>
    </source>
</reference>
<dbReference type="EMBL" id="QAYE01000001">
    <property type="protein sequence ID" value="PTW49438.1"/>
    <property type="molecule type" value="Genomic_DNA"/>
</dbReference>
<dbReference type="Proteomes" id="UP000244013">
    <property type="component" value="Unassembled WGS sequence"/>
</dbReference>